<dbReference type="PANTHER" id="PTHR38049:SF1">
    <property type="entry name" value="PROTEIN KINASE DOMAIN-CONTAINING PROTEIN"/>
    <property type="match status" value="1"/>
</dbReference>
<keyword evidence="1" id="KW-0732">Signal</keyword>
<name>A0A1C1CP76_9EURO</name>
<sequence>MDVVGLLILTAIPTVTGICQAVHGQKEHKQREKDARRMQKFYIDVYCEAQSSRTREIHEKRLVLRDGRVWIGPHEALNPCEDGYVIEAFYIEYPDNEVSDPRPESCATSHVETNIPSQRVPVPLGLVSQVQEDPPLLNWIYVDKDTMELKYGNKSASIEHHVGPWDWTEDEEGITFDEAEAFTAVEDPATRKWQLYYDMDDDGLSRFVPKGRRKFQVSLERTLIPGAEGGK</sequence>
<dbReference type="EMBL" id="LGRB01000010">
    <property type="protein sequence ID" value="OCT50271.1"/>
    <property type="molecule type" value="Genomic_DNA"/>
</dbReference>
<dbReference type="VEuPathDB" id="FungiDB:CLCR_07579"/>
<reference evidence="3" key="1">
    <citation type="submission" date="2015-07" db="EMBL/GenBank/DDBJ databases">
        <authorList>
            <person name="Teixeira M.M."/>
            <person name="Souza R.C."/>
            <person name="Almeida L.G."/>
            <person name="Vicente V.A."/>
            <person name="de Hoog S."/>
            <person name="Bocca A.L."/>
            <person name="de Almeida S.R."/>
            <person name="Vasconcelos A.T."/>
            <person name="Felipe M.S."/>
        </authorList>
    </citation>
    <scope>NUCLEOTIDE SEQUENCE [LARGE SCALE GENOMIC DNA]</scope>
    <source>
        <strain evidence="3">KSF</strain>
    </source>
</reference>
<proteinExistence type="predicted"/>
<dbReference type="STRING" id="86049.A0A1C1CP76"/>
<evidence type="ECO:0000313" key="2">
    <source>
        <dbReference type="EMBL" id="OCT50271.1"/>
    </source>
</evidence>
<comment type="caution">
    <text evidence="2">The sequence shown here is derived from an EMBL/GenBank/DDBJ whole genome shotgun (WGS) entry which is preliminary data.</text>
</comment>
<gene>
    <name evidence="2" type="ORF">CLCR_07579</name>
</gene>
<dbReference type="AlphaFoldDB" id="A0A1C1CP76"/>
<dbReference type="eggNOG" id="ENOG502S5CN">
    <property type="taxonomic scope" value="Eukaryota"/>
</dbReference>
<feature type="signal peptide" evidence="1">
    <location>
        <begin position="1"/>
        <end position="17"/>
    </location>
</feature>
<accession>A0A1C1CP76</accession>
<dbReference type="VEuPathDB" id="FungiDB:G647_05718"/>
<organism evidence="2 3">
    <name type="scientific">Cladophialophora carrionii</name>
    <dbReference type="NCBI Taxonomy" id="86049"/>
    <lineage>
        <taxon>Eukaryota</taxon>
        <taxon>Fungi</taxon>
        <taxon>Dikarya</taxon>
        <taxon>Ascomycota</taxon>
        <taxon>Pezizomycotina</taxon>
        <taxon>Eurotiomycetes</taxon>
        <taxon>Chaetothyriomycetidae</taxon>
        <taxon>Chaetothyriales</taxon>
        <taxon>Herpotrichiellaceae</taxon>
        <taxon>Cladophialophora</taxon>
    </lineage>
</organism>
<protein>
    <submittedName>
        <fullName evidence="2">Uncharacterized protein</fullName>
    </submittedName>
</protein>
<feature type="chain" id="PRO_5008650941" evidence="1">
    <location>
        <begin position="18"/>
        <end position="231"/>
    </location>
</feature>
<evidence type="ECO:0000313" key="3">
    <source>
        <dbReference type="Proteomes" id="UP000094526"/>
    </source>
</evidence>
<keyword evidence="3" id="KW-1185">Reference proteome</keyword>
<dbReference type="PANTHER" id="PTHR38049">
    <property type="entry name" value="RICIN B LECTIN DOMAIN-CONTAINING PROTEIN"/>
    <property type="match status" value="1"/>
</dbReference>
<dbReference type="Proteomes" id="UP000094526">
    <property type="component" value="Unassembled WGS sequence"/>
</dbReference>
<dbReference type="OrthoDB" id="3928002at2759"/>
<evidence type="ECO:0000256" key="1">
    <source>
        <dbReference type="SAM" id="SignalP"/>
    </source>
</evidence>